<evidence type="ECO:0000313" key="1">
    <source>
        <dbReference type="EMBL" id="KNB17336.1"/>
    </source>
</evidence>
<organism evidence="1 2">
    <name type="scientific">Fusarium oxysporum f. sp. lycopersici (strain 4287 / CBS 123668 / FGSC 9935 / NRRL 34936)</name>
    <name type="common">Fusarium vascular wilt of tomato</name>
    <dbReference type="NCBI Taxonomy" id="426428"/>
    <lineage>
        <taxon>Eukaryota</taxon>
        <taxon>Fungi</taxon>
        <taxon>Dikarya</taxon>
        <taxon>Ascomycota</taxon>
        <taxon>Pezizomycotina</taxon>
        <taxon>Sordariomycetes</taxon>
        <taxon>Hypocreomycetidae</taxon>
        <taxon>Hypocreales</taxon>
        <taxon>Nectriaceae</taxon>
        <taxon>Fusarium</taxon>
        <taxon>Fusarium oxysporum species complex</taxon>
    </lineage>
</organism>
<dbReference type="EMBL" id="DS231721">
    <property type="protein sequence ID" value="KNB17336.1"/>
    <property type="molecule type" value="Genomic_DNA"/>
</dbReference>
<gene>
    <name evidence="1" type="ORF">FOXG_21908</name>
</gene>
<reference evidence="1" key="1">
    <citation type="submission" date="2007-04" db="EMBL/GenBank/DDBJ databases">
        <authorList>
            <consortium name="The Broad Institute Genome Sequencing Platform"/>
            <person name="Birren B."/>
            <person name="Lander E."/>
            <person name="Galagan J."/>
            <person name="Nusbaum C."/>
            <person name="Devon K."/>
            <person name="Ma L.-J."/>
            <person name="Jaffe D."/>
            <person name="Butler J."/>
            <person name="Alvarez P."/>
            <person name="Gnerre S."/>
            <person name="Grabherr M."/>
            <person name="Kleber M."/>
            <person name="Mauceli E."/>
            <person name="Brockman W."/>
            <person name="MacCallum I.A."/>
            <person name="Young S."/>
            <person name="LaButti K."/>
            <person name="DeCaprio D."/>
            <person name="Crawford M."/>
            <person name="Koehrsen M."/>
            <person name="Engels R."/>
            <person name="Montgomery P."/>
            <person name="Pearson M."/>
            <person name="Howarth C."/>
            <person name="Larson L."/>
            <person name="White J."/>
            <person name="O'Leary S."/>
            <person name="Kodira C."/>
            <person name="Zeng Q."/>
            <person name="Yandava C."/>
            <person name="Alvarado L."/>
            <person name="Kistler C."/>
            <person name="Shim W.-B."/>
            <person name="Kang S."/>
            <person name="Woloshuk C."/>
        </authorList>
    </citation>
    <scope>NUCLEOTIDE SEQUENCE</scope>
    <source>
        <strain evidence="1">4287</strain>
    </source>
</reference>
<reference evidence="1" key="2">
    <citation type="journal article" date="2010" name="Nature">
        <title>Comparative genomics reveals mobile pathogenicity chromosomes in Fusarium.</title>
        <authorList>
            <person name="Ma L.J."/>
            <person name="van der Does H.C."/>
            <person name="Borkovich K.A."/>
            <person name="Coleman J.J."/>
            <person name="Daboussi M.J."/>
            <person name="Di Pietro A."/>
            <person name="Dufresne M."/>
            <person name="Freitag M."/>
            <person name="Grabherr M."/>
            <person name="Henrissat B."/>
            <person name="Houterman P.M."/>
            <person name="Kang S."/>
            <person name="Shim W.B."/>
            <person name="Woloshuk C."/>
            <person name="Xie X."/>
            <person name="Xu J.R."/>
            <person name="Antoniw J."/>
            <person name="Baker S.E."/>
            <person name="Bluhm B.H."/>
            <person name="Breakspear A."/>
            <person name="Brown D.W."/>
            <person name="Butchko R.A."/>
            <person name="Chapman S."/>
            <person name="Coulson R."/>
            <person name="Coutinho P.M."/>
            <person name="Danchin E.G."/>
            <person name="Diener A."/>
            <person name="Gale L.R."/>
            <person name="Gardiner D.M."/>
            <person name="Goff S."/>
            <person name="Hammond-Kosack K.E."/>
            <person name="Hilburn K."/>
            <person name="Hua-Van A."/>
            <person name="Jonkers W."/>
            <person name="Kazan K."/>
            <person name="Kodira C.D."/>
            <person name="Koehrsen M."/>
            <person name="Kumar L."/>
            <person name="Lee Y.H."/>
            <person name="Li L."/>
            <person name="Manners J.M."/>
            <person name="Miranda-Saavedra D."/>
            <person name="Mukherjee M."/>
            <person name="Park G."/>
            <person name="Park J."/>
            <person name="Park S.Y."/>
            <person name="Proctor R.H."/>
            <person name="Regev A."/>
            <person name="Ruiz-Roldan M.C."/>
            <person name="Sain D."/>
            <person name="Sakthikumar S."/>
            <person name="Sykes S."/>
            <person name="Schwartz D.C."/>
            <person name="Turgeon B.G."/>
            <person name="Wapinski I."/>
            <person name="Yoder O."/>
            <person name="Young S."/>
            <person name="Zeng Q."/>
            <person name="Zhou S."/>
            <person name="Galagan J."/>
            <person name="Cuomo C.A."/>
            <person name="Kistler H.C."/>
            <person name="Rep M."/>
        </authorList>
    </citation>
    <scope>NUCLEOTIDE SEQUENCE [LARGE SCALE GENOMIC DNA]</scope>
    <source>
        <strain evidence="1">4287</strain>
    </source>
</reference>
<evidence type="ECO:0000313" key="2">
    <source>
        <dbReference type="Proteomes" id="UP000009097"/>
    </source>
</evidence>
<name>A0A0J9W396_FUSO4</name>
<dbReference type="GeneID" id="28962614"/>
<dbReference type="KEGG" id="fox:FOXG_21908"/>
<dbReference type="VEuPathDB" id="FungiDB:FOXG_21908"/>
<accession>A0A0J9W396</accession>
<dbReference type="AlphaFoldDB" id="A0A0J9W396"/>
<dbReference type="Proteomes" id="UP000009097">
    <property type="component" value="Unassembled WGS sequence"/>
</dbReference>
<sequence>MFPLTYNIGDVHAVDKYGRYLYKRTESNQVELKPSKDLLTSEEMREEKLRIAVAYGQMHVWNLAKLLHGDKGIKPVANADSLAYFALMVCLELVE</sequence>
<dbReference type="OrthoDB" id="515692at2759"/>
<proteinExistence type="predicted"/>
<protein>
    <submittedName>
        <fullName evidence="1">Uncharacterized protein</fullName>
    </submittedName>
</protein>
<dbReference type="RefSeq" id="XP_018255381.1">
    <property type="nucleotide sequence ID" value="XM_018402289.1"/>
</dbReference>